<evidence type="ECO:0000313" key="8">
    <source>
        <dbReference type="EMBL" id="MDQ2068323.1"/>
    </source>
</evidence>
<keyword evidence="5 7" id="KW-0548">Nucleotidyltransferase</keyword>
<feature type="site" description="Transition state stabilizer" evidence="7">
    <location>
        <position position="26"/>
    </location>
</feature>
<comment type="function">
    <text evidence="7">Catalyzes the formation of 4-diphosphocytidyl-2-C-methyl-D-erythritol from CTP and 2-C-methyl-D-erythritol 4-phosphate (MEP).</text>
</comment>
<evidence type="ECO:0000256" key="4">
    <source>
        <dbReference type="ARBA" id="ARBA00022679"/>
    </source>
</evidence>
<dbReference type="RefSeq" id="WP_306726813.1">
    <property type="nucleotide sequence ID" value="NZ_JAVDDT010000001.1"/>
</dbReference>
<dbReference type="Pfam" id="PF01128">
    <property type="entry name" value="IspD"/>
    <property type="match status" value="1"/>
</dbReference>
<evidence type="ECO:0000256" key="5">
    <source>
        <dbReference type="ARBA" id="ARBA00022695"/>
    </source>
</evidence>
<evidence type="ECO:0000256" key="1">
    <source>
        <dbReference type="ARBA" id="ARBA00001282"/>
    </source>
</evidence>
<feature type="site" description="Positions MEP for the nucleophilic attack" evidence="7">
    <location>
        <position position="161"/>
    </location>
</feature>
<dbReference type="InterPro" id="IPR029044">
    <property type="entry name" value="Nucleotide-diphossugar_trans"/>
</dbReference>
<proteinExistence type="inferred from homology"/>
<name>A0ABU0W3F8_9GAMM</name>
<gene>
    <name evidence="7 8" type="primary">ispD</name>
    <name evidence="8" type="ORF">RBH19_00360</name>
</gene>
<evidence type="ECO:0000256" key="7">
    <source>
        <dbReference type="HAMAP-Rule" id="MF_00108"/>
    </source>
</evidence>
<evidence type="ECO:0000256" key="3">
    <source>
        <dbReference type="ARBA" id="ARBA00009789"/>
    </source>
</evidence>
<keyword evidence="9" id="KW-1185">Reference proteome</keyword>
<dbReference type="PANTHER" id="PTHR32125:SF4">
    <property type="entry name" value="2-C-METHYL-D-ERYTHRITOL 4-PHOSPHATE CYTIDYLYLTRANSFERASE, CHLOROPLASTIC"/>
    <property type="match status" value="1"/>
</dbReference>
<accession>A0ABU0W3F8</accession>
<dbReference type="InterPro" id="IPR001228">
    <property type="entry name" value="IspD"/>
</dbReference>
<dbReference type="EMBL" id="JAVDDT010000001">
    <property type="protein sequence ID" value="MDQ2068323.1"/>
    <property type="molecule type" value="Genomic_DNA"/>
</dbReference>
<dbReference type="GO" id="GO:0050518">
    <property type="term" value="F:2-C-methyl-D-erythritol 4-phosphate cytidylyltransferase activity"/>
    <property type="evidence" value="ECO:0007669"/>
    <property type="project" value="UniProtKB-EC"/>
</dbReference>
<evidence type="ECO:0000256" key="2">
    <source>
        <dbReference type="ARBA" id="ARBA00004787"/>
    </source>
</evidence>
<dbReference type="Gene3D" id="3.90.550.10">
    <property type="entry name" value="Spore Coat Polysaccharide Biosynthesis Protein SpsA, Chain A"/>
    <property type="match status" value="1"/>
</dbReference>
<dbReference type="HAMAP" id="MF_00108">
    <property type="entry name" value="IspD"/>
    <property type="match status" value="1"/>
</dbReference>
<organism evidence="8 9">
    <name type="scientific">Natronospira bacteriovora</name>
    <dbReference type="NCBI Taxonomy" id="3069753"/>
    <lineage>
        <taxon>Bacteria</taxon>
        <taxon>Pseudomonadati</taxon>
        <taxon>Pseudomonadota</taxon>
        <taxon>Gammaproteobacteria</taxon>
        <taxon>Natronospirales</taxon>
        <taxon>Natronospiraceae</taxon>
        <taxon>Natronospira</taxon>
    </lineage>
</organism>
<comment type="catalytic activity">
    <reaction evidence="1 7">
        <text>2-C-methyl-D-erythritol 4-phosphate + CTP + H(+) = 4-CDP-2-C-methyl-D-erythritol + diphosphate</text>
        <dbReference type="Rhea" id="RHEA:13429"/>
        <dbReference type="ChEBI" id="CHEBI:15378"/>
        <dbReference type="ChEBI" id="CHEBI:33019"/>
        <dbReference type="ChEBI" id="CHEBI:37563"/>
        <dbReference type="ChEBI" id="CHEBI:57823"/>
        <dbReference type="ChEBI" id="CHEBI:58262"/>
        <dbReference type="EC" id="2.7.7.60"/>
    </reaction>
</comment>
<reference evidence="8 9" key="1">
    <citation type="submission" date="2023-08" db="EMBL/GenBank/DDBJ databases">
        <title>Whole-genome sequencing of halo(alkali)philic microorganisms from hypersaline lakes.</title>
        <authorList>
            <person name="Sorokin D.Y."/>
            <person name="Abbas B."/>
            <person name="Merkel A.Y."/>
        </authorList>
    </citation>
    <scope>NUCLEOTIDE SEQUENCE [LARGE SCALE GENOMIC DNA]</scope>
    <source>
        <strain evidence="8 9">AB-CW4</strain>
    </source>
</reference>
<dbReference type="CDD" id="cd02516">
    <property type="entry name" value="CDP-ME_synthetase"/>
    <property type="match status" value="1"/>
</dbReference>
<dbReference type="EC" id="2.7.7.60" evidence="7"/>
<evidence type="ECO:0000313" key="9">
    <source>
        <dbReference type="Proteomes" id="UP001239019"/>
    </source>
</evidence>
<keyword evidence="4 7" id="KW-0808">Transferase</keyword>
<dbReference type="NCBIfam" id="TIGR00453">
    <property type="entry name" value="ispD"/>
    <property type="match status" value="1"/>
</dbReference>
<feature type="site" description="Positions MEP for the nucleophilic attack" evidence="7">
    <location>
        <position position="222"/>
    </location>
</feature>
<dbReference type="SUPFAM" id="SSF53448">
    <property type="entry name" value="Nucleotide-diphospho-sugar transferases"/>
    <property type="match status" value="1"/>
</dbReference>
<dbReference type="PROSITE" id="PS01295">
    <property type="entry name" value="ISPD"/>
    <property type="match status" value="1"/>
</dbReference>
<dbReference type="InterPro" id="IPR034683">
    <property type="entry name" value="IspD/TarI"/>
</dbReference>
<comment type="pathway">
    <text evidence="2 7">Isoprenoid biosynthesis; isopentenyl diphosphate biosynthesis via DXP pathway; isopentenyl diphosphate from 1-deoxy-D-xylulose 5-phosphate: step 2/6.</text>
</comment>
<evidence type="ECO:0000256" key="6">
    <source>
        <dbReference type="ARBA" id="ARBA00023229"/>
    </source>
</evidence>
<sequence length="238" mass="25248">MADSARIWAVVPAAGIGRRFGGGIPKQYHPLPDGRSVLDASIDAVLADARIEGVMVALAATDTFWSRQHSARRPSVRCCTGGAERCDSVLNALRALRGQGADEDDWVLVHDAARPGLPAAALTALIDHCLATERGGILALPLRDTLKACDGQGHVQSTLPREGLWQAQTPQMFPLGRLESALAAAIDAAAAGRNPMPGDEASAMEWAGQGVDVVAGSWRNVKLTFDEDRQLVEALFRP</sequence>
<comment type="similarity">
    <text evidence="3 7">Belongs to the IspD/TarI cytidylyltransferase family. IspD subfamily.</text>
</comment>
<feature type="site" description="Transition state stabilizer" evidence="7">
    <location>
        <position position="19"/>
    </location>
</feature>
<keyword evidence="6 7" id="KW-0414">Isoprene biosynthesis</keyword>
<dbReference type="PANTHER" id="PTHR32125">
    <property type="entry name" value="2-C-METHYL-D-ERYTHRITOL 4-PHOSPHATE CYTIDYLYLTRANSFERASE, CHLOROPLASTIC"/>
    <property type="match status" value="1"/>
</dbReference>
<dbReference type="Proteomes" id="UP001239019">
    <property type="component" value="Unassembled WGS sequence"/>
</dbReference>
<comment type="caution">
    <text evidence="8">The sequence shown here is derived from an EMBL/GenBank/DDBJ whole genome shotgun (WGS) entry which is preliminary data.</text>
</comment>
<dbReference type="InterPro" id="IPR018294">
    <property type="entry name" value="ISPD_synthase_CS"/>
</dbReference>
<dbReference type="InterPro" id="IPR050088">
    <property type="entry name" value="IspD/TarI_cytidylyltransf_bact"/>
</dbReference>
<protein>
    <recommendedName>
        <fullName evidence="7">2-C-methyl-D-erythritol 4-phosphate cytidylyltransferase</fullName>
        <ecNumber evidence="7">2.7.7.60</ecNumber>
    </recommendedName>
    <alternativeName>
        <fullName evidence="7">4-diphosphocytidyl-2C-methyl-D-erythritol synthase</fullName>
    </alternativeName>
    <alternativeName>
        <fullName evidence="7">MEP cytidylyltransferase</fullName>
        <shortName evidence="7">MCT</shortName>
    </alternativeName>
</protein>